<sequence>MSSAMGSRCDCACVLTERPVSVYLAIDGHLSGYPDRDAALLWDEERGWSAAVETYSGEDLLVIADMDAEIWPEPSRVAAWATGLLDGVHARI</sequence>
<feature type="domain" description="DUF6292" evidence="1">
    <location>
        <begin position="4"/>
        <end position="82"/>
    </location>
</feature>
<proteinExistence type="predicted"/>
<comment type="caution">
    <text evidence="2">The sequence shown here is derived from an EMBL/GenBank/DDBJ whole genome shotgun (WGS) entry which is preliminary data.</text>
</comment>
<dbReference type="InterPro" id="IPR046259">
    <property type="entry name" value="DUF6292"/>
</dbReference>
<gene>
    <name evidence="2" type="ORF">BJ998_008415</name>
</gene>
<organism evidence="2 3">
    <name type="scientific">Kutzneria kofuensis</name>
    <dbReference type="NCBI Taxonomy" id="103725"/>
    <lineage>
        <taxon>Bacteria</taxon>
        <taxon>Bacillati</taxon>
        <taxon>Actinomycetota</taxon>
        <taxon>Actinomycetes</taxon>
        <taxon>Pseudonocardiales</taxon>
        <taxon>Pseudonocardiaceae</taxon>
        <taxon>Kutzneria</taxon>
    </lineage>
</organism>
<keyword evidence="3" id="KW-1185">Reference proteome</keyword>
<dbReference type="AlphaFoldDB" id="A0A7W9NM52"/>
<dbReference type="Pfam" id="PF19809">
    <property type="entry name" value="DUF6292"/>
    <property type="match status" value="1"/>
</dbReference>
<protein>
    <recommendedName>
        <fullName evidence="1">DUF6292 domain-containing protein</fullName>
    </recommendedName>
</protein>
<name>A0A7W9NM52_9PSEU</name>
<dbReference type="RefSeq" id="WP_184869614.1">
    <property type="nucleotide sequence ID" value="NZ_BAAAWY010000106.1"/>
</dbReference>
<evidence type="ECO:0000259" key="1">
    <source>
        <dbReference type="Pfam" id="PF19809"/>
    </source>
</evidence>
<evidence type="ECO:0000313" key="2">
    <source>
        <dbReference type="EMBL" id="MBB5897156.1"/>
    </source>
</evidence>
<dbReference type="EMBL" id="JACHIR010000002">
    <property type="protein sequence ID" value="MBB5897156.1"/>
    <property type="molecule type" value="Genomic_DNA"/>
</dbReference>
<dbReference type="Proteomes" id="UP000585638">
    <property type="component" value="Unassembled WGS sequence"/>
</dbReference>
<evidence type="ECO:0000313" key="3">
    <source>
        <dbReference type="Proteomes" id="UP000585638"/>
    </source>
</evidence>
<reference evidence="2 3" key="1">
    <citation type="submission" date="2020-08" db="EMBL/GenBank/DDBJ databases">
        <title>Sequencing the genomes of 1000 actinobacteria strains.</title>
        <authorList>
            <person name="Klenk H.-P."/>
        </authorList>
    </citation>
    <scope>NUCLEOTIDE SEQUENCE [LARGE SCALE GENOMIC DNA]</scope>
    <source>
        <strain evidence="2 3">DSM 43851</strain>
    </source>
</reference>
<accession>A0A7W9NM52</accession>